<dbReference type="SUPFAM" id="SSF103032">
    <property type="entry name" value="Hypothetical protein YwqG"/>
    <property type="match status" value="1"/>
</dbReference>
<dbReference type="InterPro" id="IPR035948">
    <property type="entry name" value="YwqG-like_sf"/>
</dbReference>
<name>A0AAX2CH71_9BACI</name>
<organism evidence="1 2">
    <name type="scientific">Bacillus cytotoxicus</name>
    <dbReference type="NCBI Taxonomy" id="580165"/>
    <lineage>
        <taxon>Bacteria</taxon>
        <taxon>Bacillati</taxon>
        <taxon>Bacillota</taxon>
        <taxon>Bacilli</taxon>
        <taxon>Bacillales</taxon>
        <taxon>Bacillaceae</taxon>
        <taxon>Bacillus</taxon>
        <taxon>Bacillus cereus group</taxon>
    </lineage>
</organism>
<sequence>MRSFICIRQGYLLLQSCEGHSPTISGELVDVADLKNIDFKHNLPRTGMLYFFCYESHFKEEGDFQGAGEYIGINRHDMVLLFQVDSDYNNCNMMWGDLRMFYF</sequence>
<dbReference type="Proteomes" id="UP000242164">
    <property type="component" value="Unassembled WGS sequence"/>
</dbReference>
<proteinExistence type="predicted"/>
<dbReference type="EMBL" id="FMIK01000022">
    <property type="protein sequence ID" value="SCL90175.1"/>
    <property type="molecule type" value="Genomic_DNA"/>
</dbReference>
<evidence type="ECO:0000313" key="2">
    <source>
        <dbReference type="Proteomes" id="UP000242164"/>
    </source>
</evidence>
<dbReference type="AlphaFoldDB" id="A0AAX2CH71"/>
<gene>
    <name evidence="1" type="ORF">BCB44BAC_01676</name>
</gene>
<reference evidence="1 2" key="1">
    <citation type="submission" date="2016-08" db="EMBL/GenBank/DDBJ databases">
        <authorList>
            <person name="Loux V."/>
            <person name="Rue O."/>
        </authorList>
    </citation>
    <scope>NUCLEOTIDE SEQUENCE [LARGE SCALE GENOMIC DNA]</scope>
    <source>
        <strain evidence="1 2">AFSSA_08CEB44bac</strain>
    </source>
</reference>
<accession>A0AAX2CH71</accession>
<comment type="caution">
    <text evidence="1">The sequence shown here is derived from an EMBL/GenBank/DDBJ whole genome shotgun (WGS) entry which is preliminary data.</text>
</comment>
<protein>
    <submittedName>
        <fullName evidence="1">Uncharacterized protein</fullName>
    </submittedName>
</protein>
<evidence type="ECO:0000313" key="1">
    <source>
        <dbReference type="EMBL" id="SCL90175.1"/>
    </source>
</evidence>